<reference evidence="1" key="1">
    <citation type="journal article" date="2020" name="New Phytol.">
        <title>Comparative genomics reveals dynamic genome evolution in host specialist ectomycorrhizal fungi.</title>
        <authorList>
            <person name="Lofgren L.A."/>
            <person name="Nguyen N.H."/>
            <person name="Vilgalys R."/>
            <person name="Ruytinx J."/>
            <person name="Liao H.L."/>
            <person name="Branco S."/>
            <person name="Kuo A."/>
            <person name="LaButti K."/>
            <person name="Lipzen A."/>
            <person name="Andreopoulos W."/>
            <person name="Pangilinan J."/>
            <person name="Riley R."/>
            <person name="Hundley H."/>
            <person name="Na H."/>
            <person name="Barry K."/>
            <person name="Grigoriev I.V."/>
            <person name="Stajich J.E."/>
            <person name="Kennedy P.G."/>
        </authorList>
    </citation>
    <scope>NUCLEOTIDE SEQUENCE</scope>
    <source>
        <strain evidence="1">DOB743</strain>
    </source>
</reference>
<keyword evidence="2" id="KW-1185">Reference proteome</keyword>
<dbReference type="Proteomes" id="UP000714275">
    <property type="component" value="Unassembled WGS sequence"/>
</dbReference>
<gene>
    <name evidence="1" type="ORF">EV702DRAFT_1087325</name>
</gene>
<comment type="caution">
    <text evidence="1">The sequence shown here is derived from an EMBL/GenBank/DDBJ whole genome shotgun (WGS) entry which is preliminary data.</text>
</comment>
<dbReference type="AlphaFoldDB" id="A0A9P7D4Z5"/>
<evidence type="ECO:0000313" key="1">
    <source>
        <dbReference type="EMBL" id="KAG1779298.1"/>
    </source>
</evidence>
<dbReference type="OrthoDB" id="10004661at2759"/>
<dbReference type="EMBL" id="JABBWD010000012">
    <property type="protein sequence ID" value="KAG1779298.1"/>
    <property type="molecule type" value="Genomic_DNA"/>
</dbReference>
<proteinExistence type="predicted"/>
<organism evidence="1 2">
    <name type="scientific">Suillus placidus</name>
    <dbReference type="NCBI Taxonomy" id="48579"/>
    <lineage>
        <taxon>Eukaryota</taxon>
        <taxon>Fungi</taxon>
        <taxon>Dikarya</taxon>
        <taxon>Basidiomycota</taxon>
        <taxon>Agaricomycotina</taxon>
        <taxon>Agaricomycetes</taxon>
        <taxon>Agaricomycetidae</taxon>
        <taxon>Boletales</taxon>
        <taxon>Suillineae</taxon>
        <taxon>Suillaceae</taxon>
        <taxon>Suillus</taxon>
    </lineage>
</organism>
<sequence length="112" mass="12953">MEFLRSFRRFVPTTNYEHYRPFIVKFLATPCMDVDVKNIIAPGLLYFLTSMISSDSVRTSPKYQPPPNLLHHLRYLAPPPPSEGITLSPSSLRYLQTFKIDCEDCRSKQSAR</sequence>
<evidence type="ECO:0000313" key="2">
    <source>
        <dbReference type="Proteomes" id="UP000714275"/>
    </source>
</evidence>
<accession>A0A9P7D4Z5</accession>
<protein>
    <submittedName>
        <fullName evidence="1">Uncharacterized protein</fullName>
    </submittedName>
</protein>
<name>A0A9P7D4Z5_9AGAM</name>